<evidence type="ECO:0000256" key="5">
    <source>
        <dbReference type="ARBA" id="ARBA00023163"/>
    </source>
</evidence>
<dbReference type="CDD" id="cd08411">
    <property type="entry name" value="PBP2_OxyR"/>
    <property type="match status" value="1"/>
</dbReference>
<gene>
    <name evidence="7" type="ordered locus">Rru_A0334</name>
</gene>
<keyword evidence="8" id="KW-1185">Reference proteome</keyword>
<dbReference type="PROSITE" id="PS50931">
    <property type="entry name" value="HTH_LYSR"/>
    <property type="match status" value="1"/>
</dbReference>
<dbReference type="PhylomeDB" id="Q2RXK6"/>
<keyword evidence="4" id="KW-0010">Activator</keyword>
<evidence type="ECO:0000313" key="8">
    <source>
        <dbReference type="Proteomes" id="UP000001929"/>
    </source>
</evidence>
<keyword evidence="5" id="KW-0804">Transcription</keyword>
<proteinExistence type="inferred from homology"/>
<name>Q2RXK6_RHORT</name>
<dbReference type="SUPFAM" id="SSF46785">
    <property type="entry name" value="Winged helix' DNA-binding domain"/>
    <property type="match status" value="1"/>
</dbReference>
<dbReference type="InterPro" id="IPR000847">
    <property type="entry name" value="LysR_HTH_N"/>
</dbReference>
<dbReference type="RefSeq" id="WP_011388087.1">
    <property type="nucleotide sequence ID" value="NC_007643.1"/>
</dbReference>
<evidence type="ECO:0000256" key="1">
    <source>
        <dbReference type="ARBA" id="ARBA00009437"/>
    </source>
</evidence>
<keyword evidence="3" id="KW-0238">DNA-binding</keyword>
<keyword evidence="2" id="KW-0805">Transcription regulation</keyword>
<dbReference type="FunFam" id="1.10.10.10:FF:000001">
    <property type="entry name" value="LysR family transcriptional regulator"/>
    <property type="match status" value="1"/>
</dbReference>
<dbReference type="GO" id="GO:0003700">
    <property type="term" value="F:DNA-binding transcription factor activity"/>
    <property type="evidence" value="ECO:0007669"/>
    <property type="project" value="InterPro"/>
</dbReference>
<dbReference type="HOGENOM" id="CLU_039613_6_4_5"/>
<evidence type="ECO:0000259" key="6">
    <source>
        <dbReference type="PROSITE" id="PS50931"/>
    </source>
</evidence>
<dbReference type="SUPFAM" id="SSF53850">
    <property type="entry name" value="Periplasmic binding protein-like II"/>
    <property type="match status" value="1"/>
</dbReference>
<sequence>MKNLPTLRQLRYLVTVSETRHFGRAAEICAVTQSTLSAGVQELEGLLGTRLIERRSRRQVVFTPLGEEIVERARAVLADAEALVDAAQAGSLPLVGDLHLGVIPTIGPYVLPRLVPALREAYGGLRLFLREEQSANLLSLLNAGRIDAALMALPYAVGDLPRVELATEEVVLAMPENHPLAAFDDIAVEKLESETMLMLEDGHCLREHAMEACHLTRSRGNEAFQATSLSTLVQMVAGGVGVTLMPSIAVPVEARPGSGVVVRPITGARAARTLALLWRPASPRSRDYRLLADAIGTAITGALSDAGRQLAGQRKEAKEA</sequence>
<organism evidence="7 8">
    <name type="scientific">Rhodospirillum rubrum (strain ATCC 11170 / ATH 1.1.1 / DSM 467 / LMG 4362 / NCIMB 8255 / S1)</name>
    <dbReference type="NCBI Taxonomy" id="269796"/>
    <lineage>
        <taxon>Bacteria</taxon>
        <taxon>Pseudomonadati</taxon>
        <taxon>Pseudomonadota</taxon>
        <taxon>Alphaproteobacteria</taxon>
        <taxon>Rhodospirillales</taxon>
        <taxon>Rhodospirillaceae</taxon>
        <taxon>Rhodospirillum</taxon>
    </lineage>
</organism>
<dbReference type="Proteomes" id="UP000001929">
    <property type="component" value="Chromosome"/>
</dbReference>
<dbReference type="Pfam" id="PF00126">
    <property type="entry name" value="HTH_1"/>
    <property type="match status" value="1"/>
</dbReference>
<protein>
    <submittedName>
        <fullName evidence="7">Transcriptional regulator, LysR family</fullName>
    </submittedName>
</protein>
<dbReference type="InterPro" id="IPR005119">
    <property type="entry name" value="LysR_subst-bd"/>
</dbReference>
<dbReference type="InterPro" id="IPR036388">
    <property type="entry name" value="WH-like_DNA-bd_sf"/>
</dbReference>
<dbReference type="eggNOG" id="COG0583">
    <property type="taxonomic scope" value="Bacteria"/>
</dbReference>
<dbReference type="GO" id="GO:0003677">
    <property type="term" value="F:DNA binding"/>
    <property type="evidence" value="ECO:0007669"/>
    <property type="project" value="UniProtKB-KW"/>
</dbReference>
<dbReference type="Gene3D" id="1.10.10.10">
    <property type="entry name" value="Winged helix-like DNA-binding domain superfamily/Winged helix DNA-binding domain"/>
    <property type="match status" value="1"/>
</dbReference>
<comment type="similarity">
    <text evidence="1">Belongs to the LysR transcriptional regulatory family.</text>
</comment>
<evidence type="ECO:0000256" key="3">
    <source>
        <dbReference type="ARBA" id="ARBA00023125"/>
    </source>
</evidence>
<dbReference type="PANTHER" id="PTHR30346">
    <property type="entry name" value="TRANSCRIPTIONAL DUAL REGULATOR HCAR-RELATED"/>
    <property type="match status" value="1"/>
</dbReference>
<dbReference type="AlphaFoldDB" id="Q2RXK6"/>
<reference evidence="7 8" key="1">
    <citation type="journal article" date="2011" name="Stand. Genomic Sci.">
        <title>Complete genome sequence of Rhodospirillum rubrum type strain (S1).</title>
        <authorList>
            <person name="Munk A.C."/>
            <person name="Copeland A."/>
            <person name="Lucas S."/>
            <person name="Lapidus A."/>
            <person name="Del Rio T.G."/>
            <person name="Barry K."/>
            <person name="Detter J.C."/>
            <person name="Hammon N."/>
            <person name="Israni S."/>
            <person name="Pitluck S."/>
            <person name="Brettin T."/>
            <person name="Bruce D."/>
            <person name="Han C."/>
            <person name="Tapia R."/>
            <person name="Gilna P."/>
            <person name="Schmutz J."/>
            <person name="Larimer F."/>
            <person name="Land M."/>
            <person name="Kyrpides N.C."/>
            <person name="Mavromatis K."/>
            <person name="Richardson P."/>
            <person name="Rohde M."/>
            <person name="Goker M."/>
            <person name="Klenk H.P."/>
            <person name="Zhang Y."/>
            <person name="Roberts G.P."/>
            <person name="Reslewic S."/>
            <person name="Schwartz D.C."/>
        </authorList>
    </citation>
    <scope>NUCLEOTIDE SEQUENCE [LARGE SCALE GENOMIC DNA]</scope>
    <source>
        <strain evidence="8">ATCC 11170 / ATH 1.1.1 / DSM 467 / LMG 4362 / NCIMB 8255 / S1</strain>
    </source>
</reference>
<dbReference type="PATRIC" id="fig|269796.9.peg.390"/>
<evidence type="ECO:0000256" key="4">
    <source>
        <dbReference type="ARBA" id="ARBA00023159"/>
    </source>
</evidence>
<evidence type="ECO:0000256" key="2">
    <source>
        <dbReference type="ARBA" id="ARBA00023015"/>
    </source>
</evidence>
<dbReference type="PANTHER" id="PTHR30346:SF26">
    <property type="entry name" value="HYDROGEN PEROXIDE-INDUCIBLE GENES ACTIVATOR"/>
    <property type="match status" value="1"/>
</dbReference>
<dbReference type="Gene3D" id="3.40.190.10">
    <property type="entry name" value="Periplasmic binding protein-like II"/>
    <property type="match status" value="2"/>
</dbReference>
<feature type="domain" description="HTH lysR-type" evidence="6">
    <location>
        <begin position="5"/>
        <end position="63"/>
    </location>
</feature>
<dbReference type="EMBL" id="CP000230">
    <property type="protein sequence ID" value="ABC21139.1"/>
    <property type="molecule type" value="Genomic_DNA"/>
</dbReference>
<dbReference type="GO" id="GO:0032993">
    <property type="term" value="C:protein-DNA complex"/>
    <property type="evidence" value="ECO:0007669"/>
    <property type="project" value="TreeGrafter"/>
</dbReference>
<evidence type="ECO:0000313" key="7">
    <source>
        <dbReference type="EMBL" id="ABC21139.1"/>
    </source>
</evidence>
<dbReference type="KEGG" id="rru:Rru_A0334"/>
<dbReference type="Pfam" id="PF03466">
    <property type="entry name" value="LysR_substrate"/>
    <property type="match status" value="1"/>
</dbReference>
<dbReference type="InterPro" id="IPR036390">
    <property type="entry name" value="WH_DNA-bd_sf"/>
</dbReference>
<dbReference type="STRING" id="269796.Rru_A0334"/>
<dbReference type="EnsemblBacteria" id="ABC21139">
    <property type="protein sequence ID" value="ABC21139"/>
    <property type="gene ID" value="Rru_A0334"/>
</dbReference>
<accession>Q2RXK6</accession>